<protein>
    <submittedName>
        <fullName evidence="2">Uncharacterized protein</fullName>
    </submittedName>
</protein>
<evidence type="ECO:0000313" key="3">
    <source>
        <dbReference type="Proteomes" id="UP000198287"/>
    </source>
</evidence>
<sequence>MANSDSEWESESEDSESCTSSSESPPPTKKLRSTSTTSSKAAISGTDQDETPPPITVEYKGYTRAVPFKDFSPRAGHVPLYGLPSDKRGRTAKAVLLDLKRRVCKRNPHIIPSENEDDSGTDTEIHKAQNSLVKNRKAIPPKRGETVKIVEGTHKATLRMDTVKTRSGKPLFRFGNSKQRHTEDGWRKALQRYKKRNDHLVDLYREWRKNPSWKIPSILQHINPFKLNPKEIHRNLSEAVKDVKSVEAMEEQLKRRNNYYERTQSHRRRRYLYQVVIIDEDLIPEIPRIRGGFCPELLDWLQEHEDDRRVSVGLYTGVNSDRAEPSAYNWNKHIRSSIRHEMRKGRRAFVLHVHQERGNKHATKAAIRLLEAIIIAYIMWITPHRPDSKTSQTGKMKYRSANRHAEFEIFFDAPRKIKRHIHALAATRSIRPFHFDENCTVDHSHPDQPYSGMIHPDRNGIWEVFIDNLNEDSGEEDPIYSDYSGPEDTDSEMASGSESFYDLDLDEDEDEEDESLSPEEETFLRGLHFQKQQRGTNQCGLNAVNNFLQNPYNFYDDETMQDFANELQHAENDLLNTANVSIYVNIFNLNYYIYSCLTCTLQQANMHPPTETIMSTSSSEPLVMLLIASQDMGLTLPLPLQLASYTTFIITGLLSAGSGTSGSDLTD</sequence>
<evidence type="ECO:0000313" key="2">
    <source>
        <dbReference type="EMBL" id="OXA58291.1"/>
    </source>
</evidence>
<gene>
    <name evidence="2" type="ORF">Fcan01_07156</name>
</gene>
<feature type="region of interest" description="Disordered" evidence="1">
    <location>
        <begin position="473"/>
        <end position="496"/>
    </location>
</feature>
<keyword evidence="3" id="KW-1185">Reference proteome</keyword>
<dbReference type="AlphaFoldDB" id="A0A226ENB0"/>
<feature type="compositionally biased region" description="Acidic residues" evidence="1">
    <location>
        <begin position="1"/>
        <end position="16"/>
    </location>
</feature>
<organism evidence="2 3">
    <name type="scientific">Folsomia candida</name>
    <name type="common">Springtail</name>
    <dbReference type="NCBI Taxonomy" id="158441"/>
    <lineage>
        <taxon>Eukaryota</taxon>
        <taxon>Metazoa</taxon>
        <taxon>Ecdysozoa</taxon>
        <taxon>Arthropoda</taxon>
        <taxon>Hexapoda</taxon>
        <taxon>Collembola</taxon>
        <taxon>Entomobryomorpha</taxon>
        <taxon>Isotomoidea</taxon>
        <taxon>Isotomidae</taxon>
        <taxon>Proisotominae</taxon>
        <taxon>Folsomia</taxon>
    </lineage>
</organism>
<feature type="region of interest" description="Disordered" evidence="1">
    <location>
        <begin position="1"/>
        <end position="56"/>
    </location>
</feature>
<evidence type="ECO:0000256" key="1">
    <source>
        <dbReference type="SAM" id="MobiDB-lite"/>
    </source>
</evidence>
<accession>A0A226ENB0</accession>
<reference evidence="2 3" key="1">
    <citation type="submission" date="2015-12" db="EMBL/GenBank/DDBJ databases">
        <title>The genome of Folsomia candida.</title>
        <authorList>
            <person name="Faddeeva A."/>
            <person name="Derks M.F."/>
            <person name="Anvar Y."/>
            <person name="Smit S."/>
            <person name="Van Straalen N."/>
            <person name="Roelofs D."/>
        </authorList>
    </citation>
    <scope>NUCLEOTIDE SEQUENCE [LARGE SCALE GENOMIC DNA]</scope>
    <source>
        <strain evidence="2 3">VU population</strain>
        <tissue evidence="2">Whole body</tissue>
    </source>
</reference>
<comment type="caution">
    <text evidence="2">The sequence shown here is derived from an EMBL/GenBank/DDBJ whole genome shotgun (WGS) entry which is preliminary data.</text>
</comment>
<dbReference type="EMBL" id="LNIX01000003">
    <property type="protein sequence ID" value="OXA58291.1"/>
    <property type="molecule type" value="Genomic_DNA"/>
</dbReference>
<dbReference type="Proteomes" id="UP000198287">
    <property type="component" value="Unassembled WGS sequence"/>
</dbReference>
<feature type="compositionally biased region" description="Acidic residues" evidence="1">
    <location>
        <begin position="473"/>
        <end position="491"/>
    </location>
</feature>
<proteinExistence type="predicted"/>
<name>A0A226ENB0_FOLCA</name>